<keyword evidence="3" id="KW-1185">Reference proteome</keyword>
<proteinExistence type="predicted"/>
<dbReference type="EMBL" id="KV722446">
    <property type="protein sequence ID" value="OCH88663.1"/>
    <property type="molecule type" value="Genomic_DNA"/>
</dbReference>
<reference evidence="2 3" key="1">
    <citation type="submission" date="2016-07" db="EMBL/GenBank/DDBJ databases">
        <title>Draft genome of the white-rot fungus Obba rivulosa 3A-2.</title>
        <authorList>
            <consortium name="DOE Joint Genome Institute"/>
            <person name="Miettinen O."/>
            <person name="Riley R."/>
            <person name="Acob R."/>
            <person name="Barry K."/>
            <person name="Cullen D."/>
            <person name="De Vries R."/>
            <person name="Hainaut M."/>
            <person name="Hatakka A."/>
            <person name="Henrissat B."/>
            <person name="Hilden K."/>
            <person name="Kuo R."/>
            <person name="Labutti K."/>
            <person name="Lipzen A."/>
            <person name="Makela M.R."/>
            <person name="Sandor L."/>
            <person name="Spatafora J.W."/>
            <person name="Grigoriev I.V."/>
            <person name="Hibbett D.S."/>
        </authorList>
    </citation>
    <scope>NUCLEOTIDE SEQUENCE [LARGE SCALE GENOMIC DNA]</scope>
    <source>
        <strain evidence="2 3">3A-2</strain>
    </source>
</reference>
<sequence length="273" mass="30891">MPVDRARKRSLPSISMRRTVQMLRSPAETAGARSRSRPDPCRLLSTCARINVARSRLAFPRSLHDDMRTQTRRRPLREMGAASWRRHPPKVFHSLVPVTPHFWFCSSTLAHILFAGALPCKSLVSFSQLYLHDLASYLFCMHAAMIVWAIAVPQYLHYSGRFRTTVQFLYNHQSPSPKSRHNLDLWPADRAILGTDSSPVGEVAFRGKWFTLQPQPSDSSYSHVRVWTLLCRLGCLPPGALRHPLSTRPSLRRLNVKSLTCYSPPPPPSSTSG</sequence>
<gene>
    <name evidence="2" type="ORF">OBBRIDRAFT_68050</name>
</gene>
<keyword evidence="1" id="KW-1133">Transmembrane helix</keyword>
<keyword evidence="1" id="KW-0812">Transmembrane</keyword>
<dbReference type="Proteomes" id="UP000250043">
    <property type="component" value="Unassembled WGS sequence"/>
</dbReference>
<evidence type="ECO:0000256" key="1">
    <source>
        <dbReference type="SAM" id="Phobius"/>
    </source>
</evidence>
<name>A0A8E2DMY5_9APHY</name>
<feature type="transmembrane region" description="Helical" evidence="1">
    <location>
        <begin position="134"/>
        <end position="156"/>
    </location>
</feature>
<accession>A0A8E2DMY5</accession>
<organism evidence="2 3">
    <name type="scientific">Obba rivulosa</name>
    <dbReference type="NCBI Taxonomy" id="1052685"/>
    <lineage>
        <taxon>Eukaryota</taxon>
        <taxon>Fungi</taxon>
        <taxon>Dikarya</taxon>
        <taxon>Basidiomycota</taxon>
        <taxon>Agaricomycotina</taxon>
        <taxon>Agaricomycetes</taxon>
        <taxon>Polyporales</taxon>
        <taxon>Gelatoporiaceae</taxon>
        <taxon>Obba</taxon>
    </lineage>
</organism>
<evidence type="ECO:0000313" key="2">
    <source>
        <dbReference type="EMBL" id="OCH88663.1"/>
    </source>
</evidence>
<keyword evidence="1" id="KW-0472">Membrane</keyword>
<evidence type="ECO:0000313" key="3">
    <source>
        <dbReference type="Proteomes" id="UP000250043"/>
    </source>
</evidence>
<dbReference type="AlphaFoldDB" id="A0A8E2DMY5"/>
<protein>
    <submittedName>
        <fullName evidence="2">Uncharacterized protein</fullName>
    </submittedName>
</protein>
<feature type="transmembrane region" description="Helical" evidence="1">
    <location>
        <begin position="95"/>
        <end position="114"/>
    </location>
</feature>